<evidence type="ECO:0000313" key="3">
    <source>
        <dbReference type="Proteomes" id="UP000004691"/>
    </source>
</evidence>
<dbReference type="HOGENOM" id="CLU_108054_0_1_11"/>
<dbReference type="PANTHER" id="PTHR35908">
    <property type="entry name" value="HYPOTHETICAL FUSION PROTEIN"/>
    <property type="match status" value="1"/>
</dbReference>
<proteinExistence type="predicted"/>
<keyword evidence="3" id="KW-1185">Reference proteome</keyword>
<dbReference type="eggNOG" id="COG0346">
    <property type="taxonomic scope" value="Bacteria"/>
</dbReference>
<accession>I0V2R4</accession>
<dbReference type="Gene3D" id="3.10.180.10">
    <property type="entry name" value="2,3-Dihydroxybiphenyl 1,2-Dioxygenase, domain 1"/>
    <property type="match status" value="1"/>
</dbReference>
<feature type="domain" description="Glyoxalase-like" evidence="1">
    <location>
        <begin position="19"/>
        <end position="126"/>
    </location>
</feature>
<sequence>MRVVSFGYAPCMPAHVIAVAIDCEDAEALAMFWTHALDMAGPRRWRDADGVTYVQLDGQPTLVFQPVPERKSGKNRLHLDLAPERGSSQSDEVERLVRLGARVLADTERHPWVVLADPEGNEFCVLPPR</sequence>
<dbReference type="InterPro" id="IPR041581">
    <property type="entry name" value="Glyoxalase_6"/>
</dbReference>
<dbReference type="Proteomes" id="UP000004691">
    <property type="component" value="Unassembled WGS sequence"/>
</dbReference>
<organism evidence="2 3">
    <name type="scientific">Saccharomonospora xinjiangensis XJ-54</name>
    <dbReference type="NCBI Taxonomy" id="882086"/>
    <lineage>
        <taxon>Bacteria</taxon>
        <taxon>Bacillati</taxon>
        <taxon>Actinomycetota</taxon>
        <taxon>Actinomycetes</taxon>
        <taxon>Pseudonocardiales</taxon>
        <taxon>Pseudonocardiaceae</taxon>
        <taxon>Saccharomonospora</taxon>
    </lineage>
</organism>
<dbReference type="SUPFAM" id="SSF54593">
    <property type="entry name" value="Glyoxalase/Bleomycin resistance protein/Dihydroxybiphenyl dioxygenase"/>
    <property type="match status" value="1"/>
</dbReference>
<dbReference type="PANTHER" id="PTHR35908:SF1">
    <property type="entry name" value="CONSERVED PROTEIN"/>
    <property type="match status" value="1"/>
</dbReference>
<name>I0V2R4_9PSEU</name>
<dbReference type="Pfam" id="PF18029">
    <property type="entry name" value="Glyoxalase_6"/>
    <property type="match status" value="1"/>
</dbReference>
<dbReference type="CDD" id="cd06587">
    <property type="entry name" value="VOC"/>
    <property type="match status" value="1"/>
</dbReference>
<reference evidence="2 3" key="1">
    <citation type="submission" date="2012-01" db="EMBL/GenBank/DDBJ databases">
        <title>Improved High-Quality Draft sequence of Saccharomonospora xinjiangensis XJ-54.</title>
        <authorList>
            <consortium name="US DOE Joint Genome Institute"/>
            <person name="Lucas S."/>
            <person name="Han J."/>
            <person name="Lapidus A."/>
            <person name="Cheng J.-F."/>
            <person name="Goodwin L."/>
            <person name="Pitluck S."/>
            <person name="Peters L."/>
            <person name="Mikhailova N."/>
            <person name="Teshima H."/>
            <person name="Detter J.C."/>
            <person name="Han C."/>
            <person name="Tapia R."/>
            <person name="Land M."/>
            <person name="Hauser L."/>
            <person name="Kyrpides N."/>
            <person name="Ivanova N."/>
            <person name="Pagani I."/>
            <person name="Brambilla E.-M."/>
            <person name="Klenk H.-P."/>
            <person name="Woyke T."/>
        </authorList>
    </citation>
    <scope>NUCLEOTIDE SEQUENCE [LARGE SCALE GENOMIC DNA]</scope>
    <source>
        <strain evidence="2 3">XJ-54</strain>
    </source>
</reference>
<dbReference type="STRING" id="882086.SacxiDRAFT_2185"/>
<dbReference type="EMBL" id="JH636049">
    <property type="protein sequence ID" value="EID54417.1"/>
    <property type="molecule type" value="Genomic_DNA"/>
</dbReference>
<evidence type="ECO:0000259" key="1">
    <source>
        <dbReference type="Pfam" id="PF18029"/>
    </source>
</evidence>
<gene>
    <name evidence="2" type="ORF">SacxiDRAFT_2185</name>
</gene>
<evidence type="ECO:0000313" key="2">
    <source>
        <dbReference type="EMBL" id="EID54417.1"/>
    </source>
</evidence>
<dbReference type="InterPro" id="IPR029068">
    <property type="entry name" value="Glyas_Bleomycin-R_OHBP_Dase"/>
</dbReference>
<protein>
    <recommendedName>
        <fullName evidence="1">Glyoxalase-like domain-containing protein</fullName>
    </recommendedName>
</protein>
<dbReference type="AlphaFoldDB" id="I0V2R4"/>